<accession>A0AC60QWE6</accession>
<proteinExistence type="predicted"/>
<protein>
    <submittedName>
        <fullName evidence="1">Uncharacterized protein</fullName>
    </submittedName>
</protein>
<comment type="caution">
    <text evidence="1">The sequence shown here is derived from an EMBL/GenBank/DDBJ whole genome shotgun (WGS) entry which is preliminary data.</text>
</comment>
<keyword evidence="2" id="KW-1185">Reference proteome</keyword>
<name>A0AC60QWE6_IXOPE</name>
<sequence length="521" mass="57144">MASQESAGTKGASTAPPASPLSNNPPEPAAQGPSAEAPEEKRAISVTLANLTMEAIERKFLDTFDPKPRTFLRYVDNCFCVVKTSEVDRLLKHLNSDRSPKERAQVLVYRIPCKDCPASYVGESKNFAERLTRHKYYVRKNDVETSALAEHAEAAGHTVDFEGSTLLALERNRPKRLFVESWFIQHTKGNVNPSSGSLPSSYVSGRRDVSKAPYIQRSSPVDHGEPAASTDSDDSDSEPENHFNSHDDDEPAFPSKGPQCKSDSKLVVKVATTLFLGRLSGPCVKLTTRIGTSRFSPTETKQPAAFRPLDRPSSGSNSSTAPTSTSEDRTKTQIRSDIAGTIVFSVTLAYTARSVMFCVSSWLYSGGFDNGIPACLPPPPRRAISRTATAGAPPEFGVGCPASPRSRNGLQVRVQTLWLTGRTHWQTGGFGMLVTSTSWNWGEGEDELLKEDTVAGGGRVEESRRKEAGRTGEEHRHAGRQESAEFWRRTLRTQGRWRGDPARGKTTQESESLRRRKKDTA</sequence>
<gene>
    <name evidence="1" type="ORF">HPB47_014247</name>
</gene>
<organism evidence="1 2">
    <name type="scientific">Ixodes persulcatus</name>
    <name type="common">Taiga tick</name>
    <dbReference type="NCBI Taxonomy" id="34615"/>
    <lineage>
        <taxon>Eukaryota</taxon>
        <taxon>Metazoa</taxon>
        <taxon>Ecdysozoa</taxon>
        <taxon>Arthropoda</taxon>
        <taxon>Chelicerata</taxon>
        <taxon>Arachnida</taxon>
        <taxon>Acari</taxon>
        <taxon>Parasitiformes</taxon>
        <taxon>Ixodida</taxon>
        <taxon>Ixodoidea</taxon>
        <taxon>Ixodidae</taxon>
        <taxon>Ixodinae</taxon>
        <taxon>Ixodes</taxon>
    </lineage>
</organism>
<dbReference type="EMBL" id="JABSTQ010002582">
    <property type="protein sequence ID" value="KAG0444040.1"/>
    <property type="molecule type" value="Genomic_DNA"/>
</dbReference>
<reference evidence="1 2" key="1">
    <citation type="journal article" date="2020" name="Cell">
        <title>Large-Scale Comparative Analyses of Tick Genomes Elucidate Their Genetic Diversity and Vector Capacities.</title>
        <authorList>
            <consortium name="Tick Genome and Microbiome Consortium (TIGMIC)"/>
            <person name="Jia N."/>
            <person name="Wang J."/>
            <person name="Shi W."/>
            <person name="Du L."/>
            <person name="Sun Y."/>
            <person name="Zhan W."/>
            <person name="Jiang J.F."/>
            <person name="Wang Q."/>
            <person name="Zhang B."/>
            <person name="Ji P."/>
            <person name="Bell-Sakyi L."/>
            <person name="Cui X.M."/>
            <person name="Yuan T.T."/>
            <person name="Jiang B.G."/>
            <person name="Yang W.F."/>
            <person name="Lam T.T."/>
            <person name="Chang Q.C."/>
            <person name="Ding S.J."/>
            <person name="Wang X.J."/>
            <person name="Zhu J.G."/>
            <person name="Ruan X.D."/>
            <person name="Zhao L."/>
            <person name="Wei J.T."/>
            <person name="Ye R.Z."/>
            <person name="Que T.C."/>
            <person name="Du C.H."/>
            <person name="Zhou Y.H."/>
            <person name="Cheng J.X."/>
            <person name="Dai P.F."/>
            <person name="Guo W.B."/>
            <person name="Han X.H."/>
            <person name="Huang E.J."/>
            <person name="Li L.F."/>
            <person name="Wei W."/>
            <person name="Gao Y.C."/>
            <person name="Liu J.Z."/>
            <person name="Shao H.Z."/>
            <person name="Wang X."/>
            <person name="Wang C.C."/>
            <person name="Yang T.C."/>
            <person name="Huo Q.B."/>
            <person name="Li W."/>
            <person name="Chen H.Y."/>
            <person name="Chen S.E."/>
            <person name="Zhou L.G."/>
            <person name="Ni X.B."/>
            <person name="Tian J.H."/>
            <person name="Sheng Y."/>
            <person name="Liu T."/>
            <person name="Pan Y.S."/>
            <person name="Xia L.Y."/>
            <person name="Li J."/>
            <person name="Zhao F."/>
            <person name="Cao W.C."/>
        </authorList>
    </citation>
    <scope>NUCLEOTIDE SEQUENCE [LARGE SCALE GENOMIC DNA]</scope>
    <source>
        <strain evidence="1">Iper-2018</strain>
    </source>
</reference>
<evidence type="ECO:0000313" key="2">
    <source>
        <dbReference type="Proteomes" id="UP000805193"/>
    </source>
</evidence>
<dbReference type="Proteomes" id="UP000805193">
    <property type="component" value="Unassembled WGS sequence"/>
</dbReference>
<evidence type="ECO:0000313" key="1">
    <source>
        <dbReference type="EMBL" id="KAG0444040.1"/>
    </source>
</evidence>